<comment type="caution">
    <text evidence="1">The sequence shown here is derived from an EMBL/GenBank/DDBJ whole genome shotgun (WGS) entry which is preliminary data.</text>
</comment>
<dbReference type="EMBL" id="JEOB01000001">
    <property type="protein sequence ID" value="EXM40950.1"/>
    <property type="molecule type" value="Genomic_DNA"/>
</dbReference>
<evidence type="ECO:0000313" key="1">
    <source>
        <dbReference type="EMBL" id="EXM40950.1"/>
    </source>
</evidence>
<organism evidence="1 2">
    <name type="scientific">Ruminococcus albus SY3</name>
    <dbReference type="NCBI Taxonomy" id="1341156"/>
    <lineage>
        <taxon>Bacteria</taxon>
        <taxon>Bacillati</taxon>
        <taxon>Bacillota</taxon>
        <taxon>Clostridia</taxon>
        <taxon>Eubacteriales</taxon>
        <taxon>Oscillospiraceae</taxon>
        <taxon>Ruminococcus</taxon>
    </lineage>
</organism>
<keyword evidence="2" id="KW-1185">Reference proteome</keyword>
<accession>A0A011WVC6</accession>
<protein>
    <submittedName>
        <fullName evidence="1">Uncharacterized protein</fullName>
    </submittedName>
</protein>
<dbReference type="Proteomes" id="UP000021369">
    <property type="component" value="Unassembled WGS sequence"/>
</dbReference>
<dbReference type="PATRIC" id="fig|1341156.4.peg.36"/>
<gene>
    <name evidence="1" type="ORF">RASY3_01555</name>
</gene>
<sequence>MTCWCDDCCHNRDFECQLGANVGITADHECDSFVDYLDTEIYKQVFYRRVERDGVQYRRKCYGKREEQNGIVFYHLAKELGGEVLCTEEKTGMSFPHRVILYENYIAKMKEMIEQLTSVNTLPDEPEEEKDETD</sequence>
<proteinExistence type="predicted"/>
<reference evidence="1 2" key="1">
    <citation type="submission" date="2013-06" db="EMBL/GenBank/DDBJ databases">
        <title>Rumen cellulosomics: divergent fiber-degrading strategies revealed by comparative genome-wide analysis of six Ruminococcal strains.</title>
        <authorList>
            <person name="Dassa B."/>
            <person name="Borovok I."/>
            <person name="Lamed R."/>
            <person name="Flint H."/>
            <person name="Yeoman C.J."/>
            <person name="White B."/>
            <person name="Bayer E.A."/>
        </authorList>
    </citation>
    <scope>NUCLEOTIDE SEQUENCE [LARGE SCALE GENOMIC DNA]</scope>
    <source>
        <strain evidence="1 2">SY3</strain>
    </source>
</reference>
<evidence type="ECO:0000313" key="2">
    <source>
        <dbReference type="Proteomes" id="UP000021369"/>
    </source>
</evidence>
<dbReference type="RefSeq" id="WP_037284541.1">
    <property type="nucleotide sequence ID" value="NZ_JEOB01000001.1"/>
</dbReference>
<dbReference type="AlphaFoldDB" id="A0A011WVC6"/>
<name>A0A011WVC6_RUMAL</name>